<keyword evidence="2 4" id="KW-0238">DNA-binding</keyword>
<dbReference type="OrthoDB" id="9795011at2"/>
<dbReference type="InterPro" id="IPR009057">
    <property type="entry name" value="Homeodomain-like_sf"/>
</dbReference>
<keyword evidence="3" id="KW-0804">Transcription</keyword>
<evidence type="ECO:0000313" key="6">
    <source>
        <dbReference type="EMBL" id="KJE20188.1"/>
    </source>
</evidence>
<organism evidence="6 7">
    <name type="scientific">Frankia torreyi</name>
    <dbReference type="NCBI Taxonomy" id="1856"/>
    <lineage>
        <taxon>Bacteria</taxon>
        <taxon>Bacillati</taxon>
        <taxon>Actinomycetota</taxon>
        <taxon>Actinomycetes</taxon>
        <taxon>Frankiales</taxon>
        <taxon>Frankiaceae</taxon>
        <taxon>Frankia</taxon>
    </lineage>
</organism>
<dbReference type="Pfam" id="PF21597">
    <property type="entry name" value="TetR_C_43"/>
    <property type="match status" value="1"/>
</dbReference>
<dbReference type="EMBL" id="JYFN01000068">
    <property type="protein sequence ID" value="KJE20188.1"/>
    <property type="molecule type" value="Genomic_DNA"/>
</dbReference>
<dbReference type="Gene3D" id="1.10.357.10">
    <property type="entry name" value="Tetracycline Repressor, domain 2"/>
    <property type="match status" value="1"/>
</dbReference>
<dbReference type="PRINTS" id="PR00455">
    <property type="entry name" value="HTHTETR"/>
</dbReference>
<name>A0A0D8B7B7_9ACTN</name>
<dbReference type="InterPro" id="IPR001647">
    <property type="entry name" value="HTH_TetR"/>
</dbReference>
<protein>
    <submittedName>
        <fullName evidence="6">Transcriptional regulator, TetR family</fullName>
    </submittedName>
</protein>
<reference evidence="7" key="1">
    <citation type="submission" date="2015-02" db="EMBL/GenBank/DDBJ databases">
        <title>Draft Genome of Frankia sp. CpI1-S.</title>
        <authorList>
            <person name="Oshone R.T."/>
            <person name="Ngom M."/>
            <person name="Ghodhbane-Gtari F."/>
            <person name="Gtari M."/>
            <person name="Morris K."/>
            <person name="Thomas K."/>
            <person name="Sen A."/>
            <person name="Tisa L.S."/>
        </authorList>
    </citation>
    <scope>NUCLEOTIDE SEQUENCE [LARGE SCALE GENOMIC DNA]</scope>
    <source>
        <strain evidence="7">CpI1-S</strain>
    </source>
</reference>
<dbReference type="InterPro" id="IPR049445">
    <property type="entry name" value="TetR_SbtR-like_C"/>
</dbReference>
<feature type="DNA-binding region" description="H-T-H motif" evidence="4">
    <location>
        <begin position="28"/>
        <end position="47"/>
    </location>
</feature>
<dbReference type="GO" id="GO:0003700">
    <property type="term" value="F:DNA-binding transcription factor activity"/>
    <property type="evidence" value="ECO:0007669"/>
    <property type="project" value="TreeGrafter"/>
</dbReference>
<evidence type="ECO:0000259" key="5">
    <source>
        <dbReference type="PROSITE" id="PS50977"/>
    </source>
</evidence>
<dbReference type="InterPro" id="IPR050109">
    <property type="entry name" value="HTH-type_TetR-like_transc_reg"/>
</dbReference>
<dbReference type="AlphaFoldDB" id="A0A0D8B7B7"/>
<dbReference type="Proteomes" id="UP000032545">
    <property type="component" value="Unassembled WGS sequence"/>
</dbReference>
<dbReference type="Pfam" id="PF00440">
    <property type="entry name" value="TetR_N"/>
    <property type="match status" value="1"/>
</dbReference>
<evidence type="ECO:0000256" key="3">
    <source>
        <dbReference type="ARBA" id="ARBA00023163"/>
    </source>
</evidence>
<dbReference type="GO" id="GO:0000976">
    <property type="term" value="F:transcription cis-regulatory region binding"/>
    <property type="evidence" value="ECO:0007669"/>
    <property type="project" value="TreeGrafter"/>
</dbReference>
<evidence type="ECO:0000256" key="1">
    <source>
        <dbReference type="ARBA" id="ARBA00023015"/>
    </source>
</evidence>
<accession>A0A0D8B7B7</accession>
<dbReference type="SUPFAM" id="SSF48498">
    <property type="entry name" value="Tetracyclin repressor-like, C-terminal domain"/>
    <property type="match status" value="1"/>
</dbReference>
<dbReference type="SUPFAM" id="SSF46689">
    <property type="entry name" value="Homeodomain-like"/>
    <property type="match status" value="1"/>
</dbReference>
<evidence type="ECO:0000256" key="4">
    <source>
        <dbReference type="PROSITE-ProRule" id="PRU00335"/>
    </source>
</evidence>
<keyword evidence="1" id="KW-0805">Transcription regulation</keyword>
<feature type="domain" description="HTH tetR-type" evidence="5">
    <location>
        <begin position="6"/>
        <end position="65"/>
    </location>
</feature>
<reference evidence="6 7" key="2">
    <citation type="journal article" date="2016" name="Genome Announc.">
        <title>Permanent Draft Genome Sequences for Two Variants of Frankia sp. Strain CpI1, the First Frankia Strain Isolated from Root Nodules of Comptonia peregrina.</title>
        <authorList>
            <person name="Oshone R."/>
            <person name="Hurst S.G.IV."/>
            <person name="Abebe-Akele F."/>
            <person name="Simpson S."/>
            <person name="Morris K."/>
            <person name="Thomas W.K."/>
            <person name="Tisa L.S."/>
        </authorList>
    </citation>
    <scope>NUCLEOTIDE SEQUENCE [LARGE SCALE GENOMIC DNA]</scope>
    <source>
        <strain evidence="7">CpI1-S</strain>
    </source>
</reference>
<evidence type="ECO:0000256" key="2">
    <source>
        <dbReference type="ARBA" id="ARBA00023125"/>
    </source>
</evidence>
<gene>
    <name evidence="6" type="ORF">FF36_05519</name>
</gene>
<evidence type="ECO:0000313" key="7">
    <source>
        <dbReference type="Proteomes" id="UP000032545"/>
    </source>
</evidence>
<dbReference type="PANTHER" id="PTHR30055:SF234">
    <property type="entry name" value="HTH-TYPE TRANSCRIPTIONAL REGULATOR BETI"/>
    <property type="match status" value="1"/>
</dbReference>
<comment type="caution">
    <text evidence="6">The sequence shown here is derived from an EMBL/GenBank/DDBJ whole genome shotgun (WGS) entry which is preliminary data.</text>
</comment>
<sequence length="181" mass="19762">MRVDARRNRERLLTVAGVHFAEHGTGASLENIAQDAGVGIGTLYRHFETRQMLIEAMLQTSFERLVERGNELAGSSTPVDELTQWSRWLIAAAMSYPNMAAWTARIIHSSATLGAVCAELTSITERLLARARAAGTVRPDTRADDLVSLVNAVAWAAQQPPVDTERAERLLGVLLDGLLAR</sequence>
<dbReference type="PANTHER" id="PTHR30055">
    <property type="entry name" value="HTH-TYPE TRANSCRIPTIONAL REGULATOR RUTR"/>
    <property type="match status" value="1"/>
</dbReference>
<keyword evidence="7" id="KW-1185">Reference proteome</keyword>
<dbReference type="RefSeq" id="WP_044887988.1">
    <property type="nucleotide sequence ID" value="NZ_JYFN01000068.1"/>
</dbReference>
<dbReference type="PATRIC" id="fig|1502723.3.peg.5943"/>
<dbReference type="PROSITE" id="PS50977">
    <property type="entry name" value="HTH_TETR_2"/>
    <property type="match status" value="1"/>
</dbReference>
<proteinExistence type="predicted"/>
<dbReference type="InterPro" id="IPR036271">
    <property type="entry name" value="Tet_transcr_reg_TetR-rel_C_sf"/>
</dbReference>